<dbReference type="InterPro" id="IPR013126">
    <property type="entry name" value="Hsp_70_fam"/>
</dbReference>
<dbReference type="PRINTS" id="PR00301">
    <property type="entry name" value="HEATSHOCK70"/>
</dbReference>
<accession>A0A066RQE7</accession>
<evidence type="ECO:0000256" key="1">
    <source>
        <dbReference type="ARBA" id="ARBA00022741"/>
    </source>
</evidence>
<dbReference type="GO" id="GO:0140662">
    <property type="term" value="F:ATP-dependent protein folding chaperone"/>
    <property type="evidence" value="ECO:0007669"/>
    <property type="project" value="InterPro"/>
</dbReference>
<evidence type="ECO:0000313" key="3">
    <source>
        <dbReference type="EMBL" id="KDM91331.1"/>
    </source>
</evidence>
<keyword evidence="2" id="KW-0067">ATP-binding</keyword>
<dbReference type="Proteomes" id="UP000027192">
    <property type="component" value="Unassembled WGS sequence"/>
</dbReference>
<dbReference type="Pfam" id="PF00012">
    <property type="entry name" value="HSP70"/>
    <property type="match status" value="1"/>
</dbReference>
<dbReference type="InterPro" id="IPR021030">
    <property type="entry name" value="DUF3731"/>
</dbReference>
<dbReference type="Gene3D" id="3.90.640.10">
    <property type="entry name" value="Actin, Chain A, domain 4"/>
    <property type="match status" value="1"/>
</dbReference>
<dbReference type="Pfam" id="PF12531">
    <property type="entry name" value="DUF3731"/>
    <property type="match status" value="1"/>
</dbReference>
<keyword evidence="1" id="KW-0547">Nucleotide-binding</keyword>
<dbReference type="RefSeq" id="WP_036752800.1">
    <property type="nucleotide sequence ID" value="NZ_JAGSGC010000010.1"/>
</dbReference>
<gene>
    <name evidence="3" type="ORF">EA58_12240</name>
</gene>
<name>A0A066RQE7_9GAMM</name>
<dbReference type="SUPFAM" id="SSF53067">
    <property type="entry name" value="Actin-like ATPase domain"/>
    <property type="match status" value="2"/>
</dbReference>
<dbReference type="PANTHER" id="PTHR42749">
    <property type="entry name" value="CELL SHAPE-DETERMINING PROTEIN MREB"/>
    <property type="match status" value="1"/>
</dbReference>
<dbReference type="Gene3D" id="3.30.420.40">
    <property type="match status" value="2"/>
</dbReference>
<dbReference type="PANTHER" id="PTHR42749:SF1">
    <property type="entry name" value="CELL SHAPE-DETERMINING PROTEIN MREB"/>
    <property type="match status" value="1"/>
</dbReference>
<proteinExistence type="predicted"/>
<evidence type="ECO:0000313" key="4">
    <source>
        <dbReference type="Proteomes" id="UP000027192"/>
    </source>
</evidence>
<comment type="caution">
    <text evidence="3">The sequence shown here is derived from an EMBL/GenBank/DDBJ whole genome shotgun (WGS) entry which is preliminary data.</text>
</comment>
<dbReference type="STRING" id="1654360.EA58_12240"/>
<dbReference type="OrthoDB" id="580874at2"/>
<dbReference type="GO" id="GO:0005524">
    <property type="term" value="F:ATP binding"/>
    <property type="evidence" value="ECO:0007669"/>
    <property type="project" value="UniProtKB-KW"/>
</dbReference>
<dbReference type="AlphaFoldDB" id="A0A066RQE7"/>
<dbReference type="InterPro" id="IPR043129">
    <property type="entry name" value="ATPase_NBD"/>
</dbReference>
<evidence type="ECO:0000256" key="2">
    <source>
        <dbReference type="ARBA" id="ARBA00022840"/>
    </source>
</evidence>
<sequence>MSSPRYLVGIDLGTTHTVVACCPISSALQNETVKIFDIDQLIAPGEVARKPLLPSFRYHPTPGEIPSEQCVLPWDVQPVDGDFPEAIIGEYARELGAKVEGRQVTSAKSWLSHTGVDRNQPILPWAAAKGVKKISPVIASASYLNHVRQSWDYHHPDAKLAQQDVVITIPASFDEGARALTVEAAKLAGLHNIVLLEEPQAVCYDWYARHHNEAESLLKDIPLLMVCDVGGGTTDLSLIRVSYQNERLQLDRIGVGDHLMLGGDNLDLALAHLAESNLNGNGKRLNAAALSKLIQQARLAKEQLLADHAPEQATITLLGSGAKLIGGSRSVPISQAQVREIALDGFFPVSASNAYPSQRQSAVVEFGLPYASDPAVSKHLAKFISDHDIICREALKQAGAEPEEDVAAVPPAVLLNGGVFNSNILTKRIADVFTHWRNDGVTLLDNPHPDLAVAYGAVAYGKARHGAQLKIGGGSARSFFLELDNQSPPSGICLLPRGTEESKEILLSDRKFALTLGEPVRFHLFATNEYAPINAGEIITLDHPHMVPLPPFIVTLDSETDRESLAANQKDRVSVTLACQLTEVGTLQLECIDTENPAKRWQVEFSVRKAATAIPDDQATAQDTTVVAALQQATEAIQKAYGGSKKHADDKPVKTLRHDLEKSLGKREAWEMSHLRPLADTFIESKKRRRRSVAHEQNWFKLAGYTLRPGFGDPVDNWRINQIWPLYQQNLQFHQSVQSWNEWWIFWRRVAGGLNQIQQETIYKDIAKYIHPSASRQPKLTKELQERGYEQMVRLAASLENISFEKKLQLIEWLFSRLQKPQYAQAHWWAIGRIASRFPLYGSRHNLLSGQHIVYCLPELLDADWREEPEIALAAVMMTRKTGDRTLDIDEALRQQVINKLQTSKVPDSWISMVAEVKVLSQEENQRVYGDSLPRGLMLLE</sequence>
<keyword evidence="4" id="KW-1185">Reference proteome</keyword>
<protein>
    <submittedName>
        <fullName evidence="3">Molecular chaperone DnaK</fullName>
    </submittedName>
</protein>
<dbReference type="CDD" id="cd10170">
    <property type="entry name" value="ASKHA_NBD_HSP70"/>
    <property type="match status" value="1"/>
</dbReference>
<organism evidence="3 4">
    <name type="scientific">Photobacterium galatheae</name>
    <dbReference type="NCBI Taxonomy" id="1654360"/>
    <lineage>
        <taxon>Bacteria</taxon>
        <taxon>Pseudomonadati</taxon>
        <taxon>Pseudomonadota</taxon>
        <taxon>Gammaproteobacteria</taxon>
        <taxon>Vibrionales</taxon>
        <taxon>Vibrionaceae</taxon>
        <taxon>Photobacterium</taxon>
    </lineage>
</organism>
<dbReference type="EMBL" id="JMIB01000023">
    <property type="protein sequence ID" value="KDM91331.1"/>
    <property type="molecule type" value="Genomic_DNA"/>
</dbReference>
<reference evidence="3 4" key="1">
    <citation type="submission" date="2014-04" db="EMBL/GenBank/DDBJ databases">
        <title>Draft genome sequence of Photobacterium halotolerans S2753: a solonamide, ngercheumicin and holomycin producer.</title>
        <authorList>
            <person name="Machado H.R."/>
            <person name="Gram L."/>
        </authorList>
    </citation>
    <scope>NUCLEOTIDE SEQUENCE [LARGE SCALE GENOMIC DNA]</scope>
    <source>
        <strain evidence="3 4">S2753</strain>
    </source>
</reference>